<gene>
    <name evidence="1" type="ORF">CUTER_00075</name>
</gene>
<reference evidence="1 2" key="1">
    <citation type="journal article" date="2015" name="Genome Announc.">
        <title>Virulence Factor Genes Detected in the Complete Genome Sequence of Corynebacterium uterequi DSM 45634, Isolated from the Uterus of a Maiden Mare.</title>
        <authorList>
            <person name="Ruckert C."/>
            <person name="Kriete M."/>
            <person name="Jaenicke S."/>
            <person name="Winkler A."/>
            <person name="Tauch A."/>
        </authorList>
    </citation>
    <scope>NUCLEOTIDE SEQUENCE [LARGE SCALE GENOMIC DNA]</scope>
    <source>
        <strain evidence="1 2">DSM 45634</strain>
    </source>
</reference>
<dbReference type="KEGG" id="cut:CUTER_00075"/>
<dbReference type="RefSeq" id="WP_047258712.1">
    <property type="nucleotide sequence ID" value="NZ_CP011546.1"/>
</dbReference>
<dbReference type="STRING" id="1072256.CUTER_00075"/>
<dbReference type="InterPro" id="IPR054211">
    <property type="entry name" value="DUF6918"/>
</dbReference>
<organism evidence="1 2">
    <name type="scientific">Corynebacterium uterequi</name>
    <dbReference type="NCBI Taxonomy" id="1072256"/>
    <lineage>
        <taxon>Bacteria</taxon>
        <taxon>Bacillati</taxon>
        <taxon>Actinomycetota</taxon>
        <taxon>Actinomycetes</taxon>
        <taxon>Mycobacteriales</taxon>
        <taxon>Corynebacteriaceae</taxon>
        <taxon>Corynebacterium</taxon>
    </lineage>
</organism>
<dbReference type="EMBL" id="CP011546">
    <property type="protein sequence ID" value="AKK10047.1"/>
    <property type="molecule type" value="Genomic_DNA"/>
</dbReference>
<sequence>MTDLSQLLNQPARDAVVADLDAVATKAVDEQSGLTGMAIKTALKTLQKVDSNIVSKGIDKALPNLLTDLQPRFDEFEATGETDFGAFLEPRSEEVAEDLLSTADGLVAKSSRPGVDKIYGTVRGKGVKTVSPYVAELGRVIQRHLA</sequence>
<dbReference type="OrthoDB" id="530636at2"/>
<keyword evidence="2" id="KW-1185">Reference proteome</keyword>
<evidence type="ECO:0000313" key="1">
    <source>
        <dbReference type="EMBL" id="AKK10047.1"/>
    </source>
</evidence>
<evidence type="ECO:0000313" key="2">
    <source>
        <dbReference type="Proteomes" id="UP000035548"/>
    </source>
</evidence>
<dbReference type="Pfam" id="PF21893">
    <property type="entry name" value="DUF6918"/>
    <property type="match status" value="1"/>
</dbReference>
<accession>A0A0G3HFV2</accession>
<name>A0A0G3HFV2_9CORY</name>
<proteinExistence type="predicted"/>
<protein>
    <submittedName>
        <fullName evidence="1">Uncharacterized protein</fullName>
    </submittedName>
</protein>
<dbReference type="Proteomes" id="UP000035548">
    <property type="component" value="Chromosome"/>
</dbReference>
<reference evidence="2" key="2">
    <citation type="submission" date="2015-05" db="EMBL/GenBank/DDBJ databases">
        <title>Complete genome sequence of Corynebacterium uterequi DSM 45634, isolated from the uterus of a maiden mare.</title>
        <authorList>
            <person name="Ruckert C."/>
            <person name="Albersmeier A."/>
            <person name="Winkler A."/>
            <person name="Tauch A."/>
        </authorList>
    </citation>
    <scope>NUCLEOTIDE SEQUENCE [LARGE SCALE GENOMIC DNA]</scope>
    <source>
        <strain evidence="2">DSM 45634</strain>
    </source>
</reference>
<dbReference type="AlphaFoldDB" id="A0A0G3HFV2"/>
<dbReference type="PATRIC" id="fig|1072256.5.peg.15"/>